<evidence type="ECO:0000313" key="1">
    <source>
        <dbReference type="EMBL" id="KAJ2673571.1"/>
    </source>
</evidence>
<comment type="caution">
    <text evidence="1">The sequence shown here is derived from an EMBL/GenBank/DDBJ whole genome shotgun (WGS) entry which is preliminary data.</text>
</comment>
<dbReference type="Proteomes" id="UP001151518">
    <property type="component" value="Unassembled WGS sequence"/>
</dbReference>
<reference evidence="1" key="1">
    <citation type="submission" date="2022-07" db="EMBL/GenBank/DDBJ databases">
        <title>Phylogenomic reconstructions and comparative analyses of Kickxellomycotina fungi.</title>
        <authorList>
            <person name="Reynolds N.K."/>
            <person name="Stajich J.E."/>
            <person name="Barry K."/>
            <person name="Grigoriev I.V."/>
            <person name="Crous P."/>
            <person name="Smith M.E."/>
        </authorList>
    </citation>
    <scope>NUCLEOTIDE SEQUENCE</scope>
    <source>
        <strain evidence="1">NRRL 3115</strain>
    </source>
</reference>
<sequence length="338" mass="38497">MGTLSIQIAHVFDLGTQALTPQVTDWTPADLTAILQWTQHVDLIWPTLQRCDKQKVLAQAISLFVSKRPSATGFCIIDGPTQVVVLRRIICNTYTKDDTRIMALHHYHDCGLTDTIGGLVSGHVEHMRTVMELKGLSRFLDKETHGLGIPIEQCAKYLTDESNTQVLVVAAALIKLSKQDFQRLTPLAFSEQNGAVETMVLQNALLFTQIHRGEQNSSWNNFWLSNLDSLHPHLLARLSLVDQNFGLKYMERLVELNTECQRAMLNDPLDTNVSERLAALAEKWQALLDTNNRNLVGRCLEKDHLRFFQMIRGERVDNRLVFDAFKEVWEAFYAQLQQ</sequence>
<protein>
    <submittedName>
        <fullName evidence="1">Uncharacterized protein</fullName>
    </submittedName>
</protein>
<proteinExistence type="predicted"/>
<accession>A0A9W8G423</accession>
<name>A0A9W8G423_9FUNG</name>
<evidence type="ECO:0000313" key="2">
    <source>
        <dbReference type="Proteomes" id="UP001151518"/>
    </source>
</evidence>
<dbReference type="EMBL" id="JANBTW010000067">
    <property type="protein sequence ID" value="KAJ2673571.1"/>
    <property type="molecule type" value="Genomic_DNA"/>
</dbReference>
<gene>
    <name evidence="1" type="ORF">GGI25_004672</name>
</gene>
<organism evidence="1 2">
    <name type="scientific">Coemansia spiralis</name>
    <dbReference type="NCBI Taxonomy" id="417178"/>
    <lineage>
        <taxon>Eukaryota</taxon>
        <taxon>Fungi</taxon>
        <taxon>Fungi incertae sedis</taxon>
        <taxon>Zoopagomycota</taxon>
        <taxon>Kickxellomycotina</taxon>
        <taxon>Kickxellomycetes</taxon>
        <taxon>Kickxellales</taxon>
        <taxon>Kickxellaceae</taxon>
        <taxon>Coemansia</taxon>
    </lineage>
</organism>
<dbReference type="OrthoDB" id="5588165at2759"/>
<dbReference type="AlphaFoldDB" id="A0A9W8G423"/>